<organism evidence="2 3">
    <name type="scientific">Agromyces kandeliae</name>
    <dbReference type="NCBI Taxonomy" id="2666141"/>
    <lineage>
        <taxon>Bacteria</taxon>
        <taxon>Bacillati</taxon>
        <taxon>Actinomycetota</taxon>
        <taxon>Actinomycetes</taxon>
        <taxon>Micrococcales</taxon>
        <taxon>Microbacteriaceae</taxon>
        <taxon>Agromyces</taxon>
    </lineage>
</organism>
<name>A0A6L5R3Q2_9MICO</name>
<reference evidence="2 3" key="1">
    <citation type="submission" date="2019-11" db="EMBL/GenBank/DDBJ databases">
        <title>Agromyces kandeliae sp. nov., isolated from mangrove soil.</title>
        <authorList>
            <person name="Wang R."/>
        </authorList>
    </citation>
    <scope>NUCLEOTIDE SEQUENCE [LARGE SCALE GENOMIC DNA]</scope>
    <source>
        <strain evidence="2 3">Q22</strain>
    </source>
</reference>
<keyword evidence="3" id="KW-1185">Reference proteome</keyword>
<keyword evidence="1" id="KW-0812">Transmembrane</keyword>
<proteinExistence type="predicted"/>
<keyword evidence="1" id="KW-0472">Membrane</keyword>
<protein>
    <submittedName>
        <fullName evidence="2">Uncharacterized protein</fullName>
    </submittedName>
</protein>
<dbReference type="EMBL" id="WKJD01000016">
    <property type="protein sequence ID" value="MRX44515.1"/>
    <property type="molecule type" value="Genomic_DNA"/>
</dbReference>
<dbReference type="RefSeq" id="WP_154346800.1">
    <property type="nucleotide sequence ID" value="NZ_WKJD01000016.1"/>
</dbReference>
<accession>A0A6L5R3Q2</accession>
<keyword evidence="1" id="KW-1133">Transmembrane helix</keyword>
<evidence type="ECO:0000313" key="2">
    <source>
        <dbReference type="EMBL" id="MRX44515.1"/>
    </source>
</evidence>
<dbReference type="Proteomes" id="UP000476511">
    <property type="component" value="Unassembled WGS sequence"/>
</dbReference>
<dbReference type="AlphaFoldDB" id="A0A6L5R3Q2"/>
<feature type="transmembrane region" description="Helical" evidence="1">
    <location>
        <begin position="31"/>
        <end position="51"/>
    </location>
</feature>
<sequence>MVWITGFAAMAIWAGLMAIPRYRRAGRGRSVLANTGITTGIATIAVMAYAFTAISLASANVALPAPAHWIGGSVVSSGAASPVGVVPAGVDSTTDSGTVQVPAETSLPSDPIEAERVELAQSIGLATVLIGQRTQADAAWPASLAITTDGTALLLPDGMQLTTIPPGTQVLYSTSSDRREYSLTLIGPSGVTATFTSSTGVIETSVP</sequence>
<comment type="caution">
    <text evidence="2">The sequence shown here is derived from an EMBL/GenBank/DDBJ whole genome shotgun (WGS) entry which is preliminary data.</text>
</comment>
<evidence type="ECO:0000313" key="3">
    <source>
        <dbReference type="Proteomes" id="UP000476511"/>
    </source>
</evidence>
<evidence type="ECO:0000256" key="1">
    <source>
        <dbReference type="SAM" id="Phobius"/>
    </source>
</evidence>
<gene>
    <name evidence="2" type="ORF">GJR97_12365</name>
</gene>